<gene>
    <name evidence="2" type="ORF">AUC31_06795</name>
</gene>
<proteinExistence type="predicted"/>
<feature type="transmembrane region" description="Helical" evidence="1">
    <location>
        <begin position="6"/>
        <end position="22"/>
    </location>
</feature>
<accession>A0A0U2PAH8</accession>
<evidence type="ECO:0000256" key="1">
    <source>
        <dbReference type="SAM" id="Phobius"/>
    </source>
</evidence>
<keyword evidence="1" id="KW-1133">Transmembrane helix</keyword>
<keyword evidence="1" id="KW-0812">Transmembrane</keyword>
<protein>
    <submittedName>
        <fullName evidence="2">Uncharacterized protein</fullName>
    </submittedName>
</protein>
<evidence type="ECO:0000313" key="3">
    <source>
        <dbReference type="Proteomes" id="UP000067683"/>
    </source>
</evidence>
<feature type="transmembrane region" description="Helical" evidence="1">
    <location>
        <begin position="42"/>
        <end position="61"/>
    </location>
</feature>
<sequence length="64" mass="7333">MLLVISVIDFIVALITRSYFKVRILKGGMYMLKQTILKVRNLLSNLFVKAFLLILGVWSSHPLP</sequence>
<keyword evidence="3" id="KW-1185">Reference proteome</keyword>
<dbReference type="KEGG" id="prt:AUC31_06795"/>
<organism evidence="2 3">
    <name type="scientific">Planococcus rifietoensis</name>
    <dbReference type="NCBI Taxonomy" id="200991"/>
    <lineage>
        <taxon>Bacteria</taxon>
        <taxon>Bacillati</taxon>
        <taxon>Bacillota</taxon>
        <taxon>Bacilli</taxon>
        <taxon>Bacillales</taxon>
        <taxon>Caryophanaceae</taxon>
        <taxon>Planococcus</taxon>
    </lineage>
</organism>
<evidence type="ECO:0000313" key="2">
    <source>
        <dbReference type="EMBL" id="ALS74951.1"/>
    </source>
</evidence>
<dbReference type="Proteomes" id="UP000067683">
    <property type="component" value="Chromosome"/>
</dbReference>
<dbReference type="EMBL" id="CP013659">
    <property type="protein sequence ID" value="ALS74951.1"/>
    <property type="molecule type" value="Genomic_DNA"/>
</dbReference>
<dbReference type="AlphaFoldDB" id="A0A0U2PAH8"/>
<reference evidence="2" key="1">
    <citation type="submission" date="2016-01" db="EMBL/GenBank/DDBJ databases">
        <title>Complete genome of Planococcus rifietoensis type strain M8.</title>
        <authorList>
            <person name="See-Too W.S."/>
        </authorList>
    </citation>
    <scope>NUCLEOTIDE SEQUENCE [LARGE SCALE GENOMIC DNA]</scope>
    <source>
        <strain evidence="2">M8</strain>
    </source>
</reference>
<keyword evidence="1" id="KW-0472">Membrane</keyword>
<name>A0A0U2PAH8_9BACL</name>